<dbReference type="EMBL" id="BK014883">
    <property type="protein sequence ID" value="DAD80395.1"/>
    <property type="molecule type" value="Genomic_DNA"/>
</dbReference>
<organism evidence="1">
    <name type="scientific">Siphoviridae sp. ctX581</name>
    <dbReference type="NCBI Taxonomy" id="2826365"/>
    <lineage>
        <taxon>Viruses</taxon>
        <taxon>Duplodnaviria</taxon>
        <taxon>Heunggongvirae</taxon>
        <taxon>Uroviricota</taxon>
        <taxon>Caudoviricetes</taxon>
    </lineage>
</organism>
<name>A0A8S5MEM4_9CAUD</name>
<evidence type="ECO:0000313" key="1">
    <source>
        <dbReference type="EMBL" id="DAD80395.1"/>
    </source>
</evidence>
<protein>
    <submittedName>
        <fullName evidence="1">Uncharacterized protein</fullName>
    </submittedName>
</protein>
<sequence>MDAPIQGDLAEVPKWYLRFNCLSRQITESVRIHNQSPESG</sequence>
<proteinExistence type="predicted"/>
<accession>A0A8S5MEM4</accession>
<reference evidence="1" key="1">
    <citation type="journal article" date="2021" name="Proc. Natl. Acad. Sci. U.S.A.">
        <title>A Catalog of Tens of Thousands of Viruses from Human Metagenomes Reveals Hidden Associations with Chronic Diseases.</title>
        <authorList>
            <person name="Tisza M.J."/>
            <person name="Buck C.B."/>
        </authorList>
    </citation>
    <scope>NUCLEOTIDE SEQUENCE</scope>
    <source>
        <strain evidence="1">CtX581</strain>
    </source>
</reference>